<dbReference type="PANTHER" id="PTHR11671">
    <property type="entry name" value="V-TYPE ATP SYNTHASE SUBUNIT D"/>
    <property type="match status" value="1"/>
</dbReference>
<evidence type="ECO:0000256" key="3">
    <source>
        <dbReference type="ARBA" id="ARBA00022781"/>
    </source>
</evidence>
<reference evidence="7" key="1">
    <citation type="journal article" date="2024" name="Gigascience">
        <title>Chromosome-level genome of the poultry shaft louse Menopon gallinae provides insight into the host-switching and adaptive evolution of parasitic lice.</title>
        <authorList>
            <person name="Xu Y."/>
            <person name="Ma L."/>
            <person name="Liu S."/>
            <person name="Liang Y."/>
            <person name="Liu Q."/>
            <person name="He Z."/>
            <person name="Tian L."/>
            <person name="Duan Y."/>
            <person name="Cai W."/>
            <person name="Li H."/>
            <person name="Song F."/>
        </authorList>
    </citation>
    <scope>NUCLEOTIDE SEQUENCE</scope>
    <source>
        <strain evidence="7">Cailab_2023a</strain>
    </source>
</reference>
<comment type="caution">
    <text evidence="7">The sequence shown here is derived from an EMBL/GenBank/DDBJ whole genome shotgun (WGS) entry which is preliminary data.</text>
</comment>
<evidence type="ECO:0008006" key="8">
    <source>
        <dbReference type="Google" id="ProtNLM"/>
    </source>
</evidence>
<keyword evidence="2" id="KW-0813">Transport</keyword>
<keyword evidence="4" id="KW-0406">Ion transport</keyword>
<dbReference type="EMBL" id="JARGDH010000005">
    <property type="protein sequence ID" value="KAL0266779.1"/>
    <property type="molecule type" value="Genomic_DNA"/>
</dbReference>
<dbReference type="NCBIfam" id="TIGR00309">
    <property type="entry name" value="V_ATPase_subD"/>
    <property type="match status" value="1"/>
</dbReference>
<evidence type="ECO:0000256" key="2">
    <source>
        <dbReference type="ARBA" id="ARBA00022448"/>
    </source>
</evidence>
<evidence type="ECO:0000256" key="5">
    <source>
        <dbReference type="ARBA" id="ARBA00045737"/>
    </source>
</evidence>
<sequence>MSGKDRLAIFPSRGAQTLMKGRLKGAQKGHSLLKKKADALQMRFRMILSKIIETKTLMGEVMKEAAFSLAEAKFTTGDINQVVLQNVTKAQIKIRTKKDNVAGVTLPVFESYQDGSDTYELAGLARGGQQLAKLKKNFQAAIKLLVELASLQTSFVTLDDVIKITNRRVNAIEHVIIPRIERTLAYIVSELDELEREEFYRLKKIQDKKKIARAKAEKKKAAAAAAAAGQAAPANLLDEGDEDLLF</sequence>
<gene>
    <name evidence="7" type="ORF">PYX00_009231</name>
</gene>
<dbReference type="InterPro" id="IPR002699">
    <property type="entry name" value="V_ATPase_D"/>
</dbReference>
<evidence type="ECO:0000256" key="4">
    <source>
        <dbReference type="ARBA" id="ARBA00023065"/>
    </source>
</evidence>
<dbReference type="Gene3D" id="1.10.287.3240">
    <property type="match status" value="1"/>
</dbReference>
<dbReference type="GO" id="GO:0046961">
    <property type="term" value="F:proton-transporting ATPase activity, rotational mechanism"/>
    <property type="evidence" value="ECO:0007669"/>
    <property type="project" value="InterPro"/>
</dbReference>
<dbReference type="AlphaFoldDB" id="A0AAW2HAG1"/>
<accession>A0AAW2HAG1</accession>
<comment type="function">
    <text evidence="5">Subunit of the V1 complex of vacuolar(H+)-ATPase (V-ATPase), a multisubunit enzyme composed of a peripheral complex (V1) that hydrolyzes ATP and a membrane integral complex (V0) that translocates protons. V-ATPase is responsible for acidifying and maintaining the pH of intracellular compartments and in some cell types, is targeted to the plasma membrane, where it is responsible for acidifying the extracellular environment.</text>
</comment>
<keyword evidence="3" id="KW-0375">Hydrogen ion transport</keyword>
<name>A0AAW2HAG1_9NEOP</name>
<evidence type="ECO:0000256" key="6">
    <source>
        <dbReference type="ARBA" id="ARBA00046957"/>
    </source>
</evidence>
<dbReference type="FunFam" id="1.10.287.3240:FF:000001">
    <property type="entry name" value="V-type proton ATPase subunit D"/>
    <property type="match status" value="1"/>
</dbReference>
<dbReference type="Pfam" id="PF01813">
    <property type="entry name" value="ATP-synt_D"/>
    <property type="match status" value="1"/>
</dbReference>
<comment type="subunit">
    <text evidence="6">V-ATPase is a heteromultimeric enzyme made up of two complexes: the ATP-hydrolytic V1 complex and the proton translocation V0 complex. The V1 complex consists of three catalytic AB heterodimers that form a heterohexamer, three peripheral stalks each consisting of EG heterodimers, one central rotor including subunits D and F, and the regulatory subunits C and H. The proton translocation complex V0 consists of the proton transport subunit a, a ring of proteolipid subunits c9c'', rotary subunit d, subunits e and f, and the accessory subunits VhaAC45 and ATP6AP2.</text>
</comment>
<comment type="similarity">
    <text evidence="1">Belongs to the V-ATPase D subunit family.</text>
</comment>
<protein>
    <recommendedName>
        <fullName evidence="8">V-type proton ATPase subunit D</fullName>
    </recommendedName>
</protein>
<proteinExistence type="inferred from homology"/>
<organism evidence="7">
    <name type="scientific">Menopon gallinae</name>
    <name type="common">poultry shaft louse</name>
    <dbReference type="NCBI Taxonomy" id="328185"/>
    <lineage>
        <taxon>Eukaryota</taxon>
        <taxon>Metazoa</taxon>
        <taxon>Ecdysozoa</taxon>
        <taxon>Arthropoda</taxon>
        <taxon>Hexapoda</taxon>
        <taxon>Insecta</taxon>
        <taxon>Pterygota</taxon>
        <taxon>Neoptera</taxon>
        <taxon>Paraneoptera</taxon>
        <taxon>Psocodea</taxon>
        <taxon>Troctomorpha</taxon>
        <taxon>Phthiraptera</taxon>
        <taxon>Amblycera</taxon>
        <taxon>Menoponidae</taxon>
        <taxon>Menopon</taxon>
    </lineage>
</organism>
<evidence type="ECO:0000256" key="1">
    <source>
        <dbReference type="ARBA" id="ARBA00005850"/>
    </source>
</evidence>
<evidence type="ECO:0000313" key="7">
    <source>
        <dbReference type="EMBL" id="KAL0266779.1"/>
    </source>
</evidence>